<proteinExistence type="inferred from homology"/>
<evidence type="ECO:0000256" key="1">
    <source>
        <dbReference type="ARBA" id="ARBA00001971"/>
    </source>
</evidence>
<dbReference type="PROSITE" id="PS00086">
    <property type="entry name" value="CYTOCHROME_P450"/>
    <property type="match status" value="1"/>
</dbReference>
<dbReference type="InterPro" id="IPR002401">
    <property type="entry name" value="Cyt_P450_E_grp-I"/>
</dbReference>
<dbReference type="AlphaFoldDB" id="A0AAD9WAS4"/>
<dbReference type="PANTHER" id="PTHR24305:SF210">
    <property type="entry name" value="CYTOCHROME P450 MONOOXYGENASE ASQL-RELATED"/>
    <property type="match status" value="1"/>
</dbReference>
<dbReference type="InterPro" id="IPR036396">
    <property type="entry name" value="Cyt_P450_sf"/>
</dbReference>
<evidence type="ECO:0000256" key="5">
    <source>
        <dbReference type="ARBA" id="ARBA00023004"/>
    </source>
</evidence>
<evidence type="ECO:0000256" key="3">
    <source>
        <dbReference type="ARBA" id="ARBA00022617"/>
    </source>
</evidence>
<sequence>MSPINQVKTLSLSSVGLLGLTTIMIYLLAKCAHLLFFHPLAKYPGPRLAAVTQIWQIWLAFTGRQCFIMTDLHRKYGDVVRVGPNSLSFSTPQSYRDIYGHVTHGKKRFLKAKWYEADEPRIVRVRDPVVHTEQRRTLSHAFSARALRDQEDVFHRYVDLLLKQLDTLGAGGTVAVNATEIWNWLTFDAIGDLAFGEPFGCLSGGSSHEVSINFDYLMYSAGRRAARNLGPVVGGLFLRWCFTKRMIENHDEHIRLGKDKARRRIERGRLGRHDFFDHLIKNGSLTEDALMGNADTLIIAGSETTATALSGLTWYLLNNPSCLAQLTDEIRGAFSSLDDITGDSTAELPYLHGCIEEGLRVFPPLAFGLPRDCPGAVIDGHFIPEGTVVANENYAMAFDPRYWVDPTSFRPERWIGEGFAGDDKRAFQPFSCGPRGCLGINLAYLEMRISLAKLLWAFDLESDTDIEDWNSACKNHILWKKPDLNVKFHPRVAI</sequence>
<feature type="binding site" description="axial binding residue" evidence="6">
    <location>
        <position position="437"/>
    </location>
    <ligand>
        <name>heme</name>
        <dbReference type="ChEBI" id="CHEBI:30413"/>
    </ligand>
    <ligandPart>
        <name>Fe</name>
        <dbReference type="ChEBI" id="CHEBI:18248"/>
    </ligandPart>
</feature>
<comment type="caution">
    <text evidence="9">The sequence shown here is derived from an EMBL/GenBank/DDBJ whole genome shotgun (WGS) entry which is preliminary data.</text>
</comment>
<evidence type="ECO:0000256" key="7">
    <source>
        <dbReference type="RuleBase" id="RU000461"/>
    </source>
</evidence>
<dbReference type="SUPFAM" id="SSF48264">
    <property type="entry name" value="Cytochrome P450"/>
    <property type="match status" value="1"/>
</dbReference>
<dbReference type="InterPro" id="IPR001128">
    <property type="entry name" value="Cyt_P450"/>
</dbReference>
<dbReference type="EMBL" id="JAUJFL010000001">
    <property type="protein sequence ID" value="KAK2614554.1"/>
    <property type="molecule type" value="Genomic_DNA"/>
</dbReference>
<keyword evidence="8" id="KW-1133">Transmembrane helix</keyword>
<evidence type="ECO:0000256" key="4">
    <source>
        <dbReference type="ARBA" id="ARBA00022723"/>
    </source>
</evidence>
<protein>
    <submittedName>
        <fullName evidence="9">Uncharacterized protein</fullName>
    </submittedName>
</protein>
<keyword evidence="10" id="KW-1185">Reference proteome</keyword>
<reference evidence="9" key="1">
    <citation type="submission" date="2023-06" db="EMBL/GenBank/DDBJ databases">
        <authorList>
            <person name="Noh H."/>
        </authorList>
    </citation>
    <scope>NUCLEOTIDE SEQUENCE</scope>
    <source>
        <strain evidence="9">DUCC20226</strain>
    </source>
</reference>
<keyword evidence="5 6" id="KW-0408">Iron</keyword>
<dbReference type="PRINTS" id="PR00463">
    <property type="entry name" value="EP450I"/>
</dbReference>
<feature type="transmembrane region" description="Helical" evidence="8">
    <location>
        <begin position="12"/>
        <end position="29"/>
    </location>
</feature>
<keyword evidence="7" id="KW-0560">Oxidoreductase</keyword>
<evidence type="ECO:0000256" key="6">
    <source>
        <dbReference type="PIRSR" id="PIRSR602401-1"/>
    </source>
</evidence>
<dbReference type="Pfam" id="PF00067">
    <property type="entry name" value="p450"/>
    <property type="match status" value="1"/>
</dbReference>
<dbReference type="PANTHER" id="PTHR24305">
    <property type="entry name" value="CYTOCHROME P450"/>
    <property type="match status" value="1"/>
</dbReference>
<dbReference type="CDD" id="cd11058">
    <property type="entry name" value="CYP60B-like"/>
    <property type="match status" value="1"/>
</dbReference>
<dbReference type="InterPro" id="IPR017972">
    <property type="entry name" value="Cyt_P450_CS"/>
</dbReference>
<dbReference type="GO" id="GO:0005506">
    <property type="term" value="F:iron ion binding"/>
    <property type="evidence" value="ECO:0007669"/>
    <property type="project" value="InterPro"/>
</dbReference>
<evidence type="ECO:0000256" key="8">
    <source>
        <dbReference type="SAM" id="Phobius"/>
    </source>
</evidence>
<dbReference type="Proteomes" id="UP001265746">
    <property type="component" value="Unassembled WGS sequence"/>
</dbReference>
<dbReference type="GO" id="GO:0004497">
    <property type="term" value="F:monooxygenase activity"/>
    <property type="evidence" value="ECO:0007669"/>
    <property type="project" value="UniProtKB-KW"/>
</dbReference>
<comment type="similarity">
    <text evidence="2 7">Belongs to the cytochrome P450 family.</text>
</comment>
<dbReference type="GO" id="GO:0020037">
    <property type="term" value="F:heme binding"/>
    <property type="evidence" value="ECO:0007669"/>
    <property type="project" value="InterPro"/>
</dbReference>
<organism evidence="9 10">
    <name type="scientific">Phomopsis amygdali</name>
    <name type="common">Fusicoccum amygdali</name>
    <dbReference type="NCBI Taxonomy" id="1214568"/>
    <lineage>
        <taxon>Eukaryota</taxon>
        <taxon>Fungi</taxon>
        <taxon>Dikarya</taxon>
        <taxon>Ascomycota</taxon>
        <taxon>Pezizomycotina</taxon>
        <taxon>Sordariomycetes</taxon>
        <taxon>Sordariomycetidae</taxon>
        <taxon>Diaporthales</taxon>
        <taxon>Diaporthaceae</taxon>
        <taxon>Diaporthe</taxon>
    </lineage>
</organism>
<keyword evidence="4 6" id="KW-0479">Metal-binding</keyword>
<evidence type="ECO:0000313" key="9">
    <source>
        <dbReference type="EMBL" id="KAK2614554.1"/>
    </source>
</evidence>
<dbReference type="PRINTS" id="PR00385">
    <property type="entry name" value="P450"/>
</dbReference>
<accession>A0AAD9WAS4</accession>
<keyword evidence="8" id="KW-0812">Transmembrane</keyword>
<keyword evidence="7" id="KW-0503">Monooxygenase</keyword>
<comment type="cofactor">
    <cofactor evidence="1 6">
        <name>heme</name>
        <dbReference type="ChEBI" id="CHEBI:30413"/>
    </cofactor>
</comment>
<gene>
    <name evidence="9" type="ORF">N8I77_001365</name>
</gene>
<dbReference type="Gene3D" id="1.10.630.10">
    <property type="entry name" value="Cytochrome P450"/>
    <property type="match status" value="1"/>
</dbReference>
<keyword evidence="8" id="KW-0472">Membrane</keyword>
<dbReference type="GO" id="GO:0016705">
    <property type="term" value="F:oxidoreductase activity, acting on paired donors, with incorporation or reduction of molecular oxygen"/>
    <property type="evidence" value="ECO:0007669"/>
    <property type="project" value="InterPro"/>
</dbReference>
<keyword evidence="3 6" id="KW-0349">Heme</keyword>
<evidence type="ECO:0000313" key="10">
    <source>
        <dbReference type="Proteomes" id="UP001265746"/>
    </source>
</evidence>
<evidence type="ECO:0000256" key="2">
    <source>
        <dbReference type="ARBA" id="ARBA00010617"/>
    </source>
</evidence>
<dbReference type="InterPro" id="IPR050121">
    <property type="entry name" value="Cytochrome_P450_monoxygenase"/>
</dbReference>
<name>A0AAD9WAS4_PHOAM</name>